<sequence>MGRKGTFTDRVRQVLIGENGGEIEAADIASKLDLDYGQKHMRPLYNALRELVRQGEAERVQAGTYRSIRRTGKKPELQQVMWRFLRVRRTVCADDLQEISGASRDYALEWLRMLEKHGVVQTFERDHTAMFRLIKDTIDMPANDEKKARLKRIRQAKRELLASLTAVEFAVQRARVIAQEMEVDNG</sequence>
<dbReference type="EMBL" id="MT142524">
    <property type="protein sequence ID" value="QJA84108.1"/>
    <property type="molecule type" value="Genomic_DNA"/>
</dbReference>
<name>A0A6M3KS64_9ZZZZ</name>
<accession>A0A6M3KS64</accession>
<dbReference type="EMBL" id="MT141540">
    <property type="protein sequence ID" value="QJA65556.1"/>
    <property type="molecule type" value="Genomic_DNA"/>
</dbReference>
<reference evidence="2" key="1">
    <citation type="submission" date="2020-03" db="EMBL/GenBank/DDBJ databases">
        <title>The deep terrestrial virosphere.</title>
        <authorList>
            <person name="Holmfeldt K."/>
            <person name="Nilsson E."/>
            <person name="Simone D."/>
            <person name="Lopez-Fernandez M."/>
            <person name="Wu X."/>
            <person name="de Brujin I."/>
            <person name="Lundin D."/>
            <person name="Andersson A."/>
            <person name="Bertilsson S."/>
            <person name="Dopson M."/>
        </authorList>
    </citation>
    <scope>NUCLEOTIDE SEQUENCE</scope>
    <source>
        <strain evidence="2">MM415A00224</strain>
        <strain evidence="1">MM415B00387</strain>
    </source>
</reference>
<protein>
    <submittedName>
        <fullName evidence="2">Putative transcriptional regulator</fullName>
    </submittedName>
</protein>
<proteinExistence type="predicted"/>
<gene>
    <name evidence="2" type="ORF">MM415A00224_0007</name>
    <name evidence="1" type="ORF">MM415B00387_0049</name>
</gene>
<dbReference type="AlphaFoldDB" id="A0A6M3KS64"/>
<evidence type="ECO:0000313" key="1">
    <source>
        <dbReference type="EMBL" id="QJA65556.1"/>
    </source>
</evidence>
<evidence type="ECO:0000313" key="2">
    <source>
        <dbReference type="EMBL" id="QJA84108.1"/>
    </source>
</evidence>
<organism evidence="2">
    <name type="scientific">viral metagenome</name>
    <dbReference type="NCBI Taxonomy" id="1070528"/>
    <lineage>
        <taxon>unclassified sequences</taxon>
        <taxon>metagenomes</taxon>
        <taxon>organismal metagenomes</taxon>
    </lineage>
</organism>